<accession>A0ABM4CJQ0</accession>
<proteinExistence type="inferred from homology"/>
<dbReference type="InterPro" id="IPR036936">
    <property type="entry name" value="CRIB_dom_sf"/>
</dbReference>
<dbReference type="CDD" id="cd00132">
    <property type="entry name" value="CRIB"/>
    <property type="match status" value="1"/>
</dbReference>
<evidence type="ECO:0000259" key="12">
    <source>
        <dbReference type="PROSITE" id="PS50108"/>
    </source>
</evidence>
<protein>
    <submittedName>
        <fullName evidence="14">CDC42 small effector protein 2-A isoform X2</fullName>
    </submittedName>
</protein>
<evidence type="ECO:0000256" key="10">
    <source>
        <dbReference type="ARBA" id="ARBA00023288"/>
    </source>
</evidence>
<keyword evidence="8" id="KW-0564">Palmitate</keyword>
<feature type="region of interest" description="Disordered" evidence="11">
    <location>
        <begin position="57"/>
        <end position="106"/>
    </location>
</feature>
<organism evidence="13 14">
    <name type="scientific">Hydra vulgaris</name>
    <name type="common">Hydra</name>
    <name type="synonym">Hydra attenuata</name>
    <dbReference type="NCBI Taxonomy" id="6087"/>
    <lineage>
        <taxon>Eukaryota</taxon>
        <taxon>Metazoa</taxon>
        <taxon>Cnidaria</taxon>
        <taxon>Hydrozoa</taxon>
        <taxon>Hydroidolina</taxon>
        <taxon>Anthoathecata</taxon>
        <taxon>Aplanulata</taxon>
        <taxon>Hydridae</taxon>
        <taxon>Hydra</taxon>
    </lineage>
</organism>
<evidence type="ECO:0000256" key="5">
    <source>
        <dbReference type="ARBA" id="ARBA00022490"/>
    </source>
</evidence>
<evidence type="ECO:0000313" key="13">
    <source>
        <dbReference type="Proteomes" id="UP001652625"/>
    </source>
</evidence>
<dbReference type="GeneID" id="101241292"/>
<feature type="compositionally biased region" description="Low complexity" evidence="11">
    <location>
        <begin position="70"/>
        <end position="90"/>
    </location>
</feature>
<comment type="subcellular location">
    <subcellularLocation>
        <location evidence="1">Cell membrane</location>
        <topology evidence="1">Lipid-anchor</topology>
    </subcellularLocation>
    <subcellularLocation>
        <location evidence="2">Cytoplasm</location>
        <location evidence="2">Cytoskeleton</location>
    </subcellularLocation>
</comment>
<sequence length="106" mass="11594">MSLALLCFPCCVDEQPPSRKRPKIDRTQIGLPTNFQHTGHIGSGEVAAGFDVHQVQNSMQSKGGYEKRLLSSNSNTSPNLSNSNKTSPNKIDLTHEHRTQDSSNSS</sequence>
<evidence type="ECO:0000256" key="9">
    <source>
        <dbReference type="ARBA" id="ARBA00023212"/>
    </source>
</evidence>
<evidence type="ECO:0000256" key="2">
    <source>
        <dbReference type="ARBA" id="ARBA00004245"/>
    </source>
</evidence>
<keyword evidence="13" id="KW-1185">Reference proteome</keyword>
<dbReference type="RefSeq" id="XP_065661985.1">
    <property type="nucleotide sequence ID" value="XM_065805913.1"/>
</dbReference>
<gene>
    <name evidence="14" type="primary">LOC101241292</name>
</gene>
<evidence type="ECO:0000256" key="11">
    <source>
        <dbReference type="SAM" id="MobiDB-lite"/>
    </source>
</evidence>
<dbReference type="InterPro" id="IPR039056">
    <property type="entry name" value="SPEC"/>
</dbReference>
<evidence type="ECO:0000256" key="4">
    <source>
        <dbReference type="ARBA" id="ARBA00022475"/>
    </source>
</evidence>
<evidence type="ECO:0000256" key="6">
    <source>
        <dbReference type="ARBA" id="ARBA00022960"/>
    </source>
</evidence>
<dbReference type="PANTHER" id="PTHR13502">
    <property type="entry name" value="CDC42 SMALL EFFECTOR PROTEIN HOMOLOG"/>
    <property type="match status" value="1"/>
</dbReference>
<dbReference type="PANTHER" id="PTHR13502:SF6">
    <property type="entry name" value="CDC42 SMALL EFFECTOR PROTEIN HOMOLOG"/>
    <property type="match status" value="1"/>
</dbReference>
<name>A0ABM4CJQ0_HYDVU</name>
<evidence type="ECO:0000256" key="1">
    <source>
        <dbReference type="ARBA" id="ARBA00004193"/>
    </source>
</evidence>
<keyword evidence="6" id="KW-0133">Cell shape</keyword>
<evidence type="ECO:0000256" key="8">
    <source>
        <dbReference type="ARBA" id="ARBA00023139"/>
    </source>
</evidence>
<keyword evidence="7" id="KW-0472">Membrane</keyword>
<comment type="similarity">
    <text evidence="3">Belongs to the CDC42SE/SPEC family.</text>
</comment>
<dbReference type="InterPro" id="IPR000095">
    <property type="entry name" value="CRIB_dom"/>
</dbReference>
<keyword evidence="4" id="KW-1003">Cell membrane</keyword>
<feature type="domain" description="CRIB" evidence="12">
    <location>
        <begin position="29"/>
        <end position="42"/>
    </location>
</feature>
<evidence type="ECO:0000256" key="7">
    <source>
        <dbReference type="ARBA" id="ARBA00023136"/>
    </source>
</evidence>
<dbReference type="PROSITE" id="PS50108">
    <property type="entry name" value="CRIB"/>
    <property type="match status" value="1"/>
</dbReference>
<reference evidence="14" key="1">
    <citation type="submission" date="2025-08" db="UniProtKB">
        <authorList>
            <consortium name="RefSeq"/>
        </authorList>
    </citation>
    <scope>IDENTIFICATION</scope>
</reference>
<evidence type="ECO:0000256" key="3">
    <source>
        <dbReference type="ARBA" id="ARBA00005720"/>
    </source>
</evidence>
<dbReference type="Proteomes" id="UP001652625">
    <property type="component" value="Chromosome 09"/>
</dbReference>
<keyword evidence="10" id="KW-0449">Lipoprotein</keyword>
<keyword evidence="9" id="KW-0206">Cytoskeleton</keyword>
<keyword evidence="5" id="KW-0963">Cytoplasm</keyword>
<dbReference type="Gene3D" id="3.90.810.10">
    <property type="entry name" value="CRIB domain"/>
    <property type="match status" value="1"/>
</dbReference>
<evidence type="ECO:0000313" key="14">
    <source>
        <dbReference type="RefSeq" id="XP_065661985.1"/>
    </source>
</evidence>